<name>A0ABM7H1A0_CUTAC</name>
<dbReference type="InterPro" id="IPR023485">
    <property type="entry name" value="Ptyr_pPase"/>
</dbReference>
<dbReference type="EMBL" id="AP019723">
    <property type="protein sequence ID" value="BBK85391.1"/>
    <property type="molecule type" value="Genomic_DNA"/>
</dbReference>
<dbReference type="PANTHER" id="PTHR11717:SF7">
    <property type="entry name" value="LOW MOLECULAR WEIGHT PHOSPHOTYROSINE PROTEIN PHOSPHATASE"/>
    <property type="match status" value="1"/>
</dbReference>
<dbReference type="EC" id="3.1.3.48" evidence="2"/>
<dbReference type="SUPFAM" id="SSF52788">
    <property type="entry name" value="Phosphotyrosine protein phosphatases I"/>
    <property type="match status" value="1"/>
</dbReference>
<evidence type="ECO:0000313" key="8">
    <source>
        <dbReference type="Proteomes" id="UP000318594"/>
    </source>
</evidence>
<evidence type="ECO:0000256" key="1">
    <source>
        <dbReference type="ARBA" id="ARBA00011063"/>
    </source>
</evidence>
<accession>A0ABM7H1A0</accession>
<dbReference type="InterPro" id="IPR050438">
    <property type="entry name" value="LMW_PTPase"/>
</dbReference>
<keyword evidence="3" id="KW-0378">Hydrolase</keyword>
<dbReference type="PRINTS" id="PR00719">
    <property type="entry name" value="LMWPTPASE"/>
</dbReference>
<feature type="region of interest" description="Disordered" evidence="5">
    <location>
        <begin position="1"/>
        <end position="24"/>
    </location>
</feature>
<keyword evidence="4" id="KW-0904">Protein phosphatase</keyword>
<dbReference type="Proteomes" id="UP000318594">
    <property type="component" value="Chromosome"/>
</dbReference>
<evidence type="ECO:0000256" key="5">
    <source>
        <dbReference type="SAM" id="MobiDB-lite"/>
    </source>
</evidence>
<sequence length="180" mass="19368">MNPGKSLPTPGRLDPPTMEGTPVSNQNTSSVIFVCWGNICRSPMAEFVARKVFANEGLDARITSAGVSDEEHGGPMDSRARSVLKSHGYPCSGHNAHQIDGSEIMSADLVIAAEPRHIQMMKRMAPDADNLRLIRDYDPNCTPGTSLPDPWYGSADGFEDTLDAIEAAMPGIVDEVRSLA</sequence>
<keyword evidence="8" id="KW-1185">Reference proteome</keyword>
<protein>
    <recommendedName>
        <fullName evidence="2">protein-tyrosine-phosphatase</fullName>
        <ecNumber evidence="2">3.1.3.48</ecNumber>
    </recommendedName>
</protein>
<dbReference type="CDD" id="cd16343">
    <property type="entry name" value="LMWPTP"/>
    <property type="match status" value="1"/>
</dbReference>
<reference evidence="7 8" key="1">
    <citation type="submission" date="2019-06" db="EMBL/GenBank/DDBJ databases">
        <title>Complete genome sequence of Cutibacterium acnes subsp. acnes NBRC 107605.</title>
        <authorList>
            <person name="Miura T."/>
            <person name="Furukawa M."/>
            <person name="Shimamura M."/>
            <person name="Ohyama Y."/>
            <person name="Yamazoe A."/>
            <person name="Kawasaki H."/>
        </authorList>
    </citation>
    <scope>NUCLEOTIDE SEQUENCE [LARGE SCALE GENOMIC DNA]</scope>
    <source>
        <strain evidence="7 8">NBRC 107605</strain>
    </source>
</reference>
<dbReference type="InterPro" id="IPR036196">
    <property type="entry name" value="Ptyr_pPase_sf"/>
</dbReference>
<dbReference type="InterPro" id="IPR017867">
    <property type="entry name" value="Tyr_phospatase_low_mol_wt"/>
</dbReference>
<comment type="similarity">
    <text evidence="1">Belongs to the low molecular weight phosphotyrosine protein phosphatase family.</text>
</comment>
<evidence type="ECO:0000313" key="7">
    <source>
        <dbReference type="EMBL" id="BBK85391.1"/>
    </source>
</evidence>
<dbReference type="SMART" id="SM00226">
    <property type="entry name" value="LMWPc"/>
    <property type="match status" value="1"/>
</dbReference>
<gene>
    <name evidence="7" type="ORF">CacPP4_20060</name>
</gene>
<dbReference type="PANTHER" id="PTHR11717">
    <property type="entry name" value="LOW MOLECULAR WEIGHT PROTEIN TYROSINE PHOSPHATASE"/>
    <property type="match status" value="1"/>
</dbReference>
<dbReference type="Pfam" id="PF01451">
    <property type="entry name" value="LMWPc"/>
    <property type="match status" value="1"/>
</dbReference>
<organism evidence="7 8">
    <name type="scientific">Cutibacterium acnes subsp. acnes</name>
    <dbReference type="NCBI Taxonomy" id="1734925"/>
    <lineage>
        <taxon>Bacteria</taxon>
        <taxon>Bacillati</taxon>
        <taxon>Actinomycetota</taxon>
        <taxon>Actinomycetes</taxon>
        <taxon>Propionibacteriales</taxon>
        <taxon>Propionibacteriaceae</taxon>
        <taxon>Cutibacterium</taxon>
    </lineage>
</organism>
<evidence type="ECO:0000256" key="4">
    <source>
        <dbReference type="ARBA" id="ARBA00022912"/>
    </source>
</evidence>
<evidence type="ECO:0000256" key="2">
    <source>
        <dbReference type="ARBA" id="ARBA00013064"/>
    </source>
</evidence>
<evidence type="ECO:0000256" key="3">
    <source>
        <dbReference type="ARBA" id="ARBA00022801"/>
    </source>
</evidence>
<dbReference type="Gene3D" id="3.40.50.2300">
    <property type="match status" value="1"/>
</dbReference>
<proteinExistence type="inferred from homology"/>
<feature type="domain" description="Phosphotyrosine protein phosphatase I" evidence="6">
    <location>
        <begin position="29"/>
        <end position="175"/>
    </location>
</feature>
<evidence type="ECO:0000259" key="6">
    <source>
        <dbReference type="SMART" id="SM00226"/>
    </source>
</evidence>